<dbReference type="InterPro" id="IPR016024">
    <property type="entry name" value="ARM-type_fold"/>
</dbReference>
<keyword evidence="3" id="KW-0605">Phycobilisome</keyword>
<proteinExistence type="inferred from homology"/>
<evidence type="ECO:0000256" key="1">
    <source>
        <dbReference type="ARBA" id="ARBA00009299"/>
    </source>
</evidence>
<dbReference type="EMBL" id="RSCL01000017">
    <property type="protein sequence ID" value="RUT02048.1"/>
    <property type="molecule type" value="Genomic_DNA"/>
</dbReference>
<evidence type="ECO:0000256" key="2">
    <source>
        <dbReference type="ARBA" id="ARBA00022549"/>
    </source>
</evidence>
<dbReference type="RefSeq" id="WP_127084349.1">
    <property type="nucleotide sequence ID" value="NZ_RSCL01000017.1"/>
</dbReference>
<comment type="similarity">
    <text evidence="1">Belongs to the CpcE/RpcE/PecE family.</text>
</comment>
<evidence type="ECO:0000313" key="6">
    <source>
        <dbReference type="Proteomes" id="UP000271624"/>
    </source>
</evidence>
<dbReference type="GO" id="GO:0030089">
    <property type="term" value="C:phycobilisome"/>
    <property type="evidence" value="ECO:0007669"/>
    <property type="project" value="UniProtKB-KW"/>
</dbReference>
<name>A0A433V7M5_9CYAN</name>
<organism evidence="5 6">
    <name type="scientific">Dulcicalothrix desertica PCC 7102</name>
    <dbReference type="NCBI Taxonomy" id="232991"/>
    <lineage>
        <taxon>Bacteria</taxon>
        <taxon>Bacillati</taxon>
        <taxon>Cyanobacteriota</taxon>
        <taxon>Cyanophyceae</taxon>
        <taxon>Nostocales</taxon>
        <taxon>Calotrichaceae</taxon>
        <taxon>Dulcicalothrix</taxon>
    </lineage>
</organism>
<reference evidence="5" key="2">
    <citation type="journal article" date="2019" name="Genome Biol. Evol.">
        <title>Day and night: Metabolic profiles and evolutionary relationships of six axenic non-marine cyanobacteria.</title>
        <authorList>
            <person name="Will S.E."/>
            <person name="Henke P."/>
            <person name="Boedeker C."/>
            <person name="Huang S."/>
            <person name="Brinkmann H."/>
            <person name="Rohde M."/>
            <person name="Jarek M."/>
            <person name="Friedl T."/>
            <person name="Seufert S."/>
            <person name="Schumacher M."/>
            <person name="Overmann J."/>
            <person name="Neumann-Schaal M."/>
            <person name="Petersen J."/>
        </authorList>
    </citation>
    <scope>NUCLEOTIDE SEQUENCE [LARGE SCALE GENOMIC DNA]</scope>
    <source>
        <strain evidence="5">PCC 7102</strain>
    </source>
</reference>
<evidence type="ECO:0008006" key="7">
    <source>
        <dbReference type="Google" id="ProtNLM"/>
    </source>
</evidence>
<dbReference type="Pfam" id="PF01816">
    <property type="entry name" value="LRV"/>
    <property type="match status" value="1"/>
</dbReference>
<gene>
    <name evidence="5" type="ORF">DSM106972_061230</name>
</gene>
<dbReference type="InterPro" id="IPR011989">
    <property type="entry name" value="ARM-like"/>
</dbReference>
<keyword evidence="4" id="KW-0456">Lyase</keyword>
<sequence>MDEKTTPQLVNANLANNLEQARIAAEDVSTDPELLQELARSQDKDTRRAVAANPNTPADVLLRLGAEFPTQLVENPVFSLLLLENPNLVAEIPLPTLRSILRLDNVPQFILEQAAHKADVEVQLALANNIQTSKKVLERLTQSRDAQVAESARLHVNFAGELTGYEEKAREVIQGNMSLPYRDERNILNVLAVLAQICHIPHYIIEYWVKNSGYGDLCSTLANSPATSPNILKQLACHQNSRIRYDVARNCHIPTDVLLQLINDCQAVPGLGSVRSGLAGNPNTPSDILESIAEENYSISREKVAQNPNTSLSFIQELINGTDTRTAQIATRTFKAKQCEYDVDFLSYKNTSHFILQKFIEKQPLVVAEHPNALPEWLSEFSKSPHEKIRKAVAQNYNTPTNILEQLADDDSWSVRWEIARNPNTPIKTIFKNLARDTSVLDTIGYQMSKQYERAEKDSILDILAEESTSSLETILQRLIQEGEQTARTFLASRVDLPTDLLTQLAQTGEYQVREAVAKNPNTPVESLADLANDKQYKVRLAVTQNLNTSTVVLEEFAKNRENELREKAMINPNLSKDSIQRILCGEYAADYLKINPYFIFNNPSCLNLVINYYTNYKSYIVTYIALLQPQISQEILQKKSLSISWLERFAVAQNLNTSLETLKKLTHDSNQLVCAAAKHSLKR</sequence>
<comment type="caution">
    <text evidence="5">The sequence shown here is derived from an EMBL/GenBank/DDBJ whole genome shotgun (WGS) entry which is preliminary data.</text>
</comment>
<protein>
    <recommendedName>
        <fullName evidence="7">Leucine rich repeat variant</fullName>
    </recommendedName>
</protein>
<dbReference type="OrthoDB" id="501001at2"/>
<dbReference type="Gene3D" id="1.25.10.10">
    <property type="entry name" value="Leucine-rich Repeat Variant"/>
    <property type="match status" value="3"/>
</dbReference>
<evidence type="ECO:0000256" key="3">
    <source>
        <dbReference type="ARBA" id="ARBA00022738"/>
    </source>
</evidence>
<reference evidence="5" key="1">
    <citation type="submission" date="2018-12" db="EMBL/GenBank/DDBJ databases">
        <authorList>
            <person name="Will S."/>
            <person name="Neumann-Schaal M."/>
            <person name="Henke P."/>
        </authorList>
    </citation>
    <scope>NUCLEOTIDE SEQUENCE</scope>
    <source>
        <strain evidence="5">PCC 7102</strain>
    </source>
</reference>
<evidence type="ECO:0000256" key="4">
    <source>
        <dbReference type="ARBA" id="ARBA00023239"/>
    </source>
</evidence>
<dbReference type="Proteomes" id="UP000271624">
    <property type="component" value="Unassembled WGS sequence"/>
</dbReference>
<dbReference type="AlphaFoldDB" id="A0A433V7M5"/>
<dbReference type="GO" id="GO:0016829">
    <property type="term" value="F:lyase activity"/>
    <property type="evidence" value="ECO:0007669"/>
    <property type="project" value="UniProtKB-KW"/>
</dbReference>
<dbReference type="SUPFAM" id="SSF48371">
    <property type="entry name" value="ARM repeat"/>
    <property type="match status" value="2"/>
</dbReference>
<keyword evidence="2" id="KW-0042">Antenna complex</keyword>
<keyword evidence="6" id="KW-1185">Reference proteome</keyword>
<accession>A0A433V7M5</accession>
<dbReference type="InterPro" id="IPR004830">
    <property type="entry name" value="LRR_variant"/>
</dbReference>
<evidence type="ECO:0000313" key="5">
    <source>
        <dbReference type="EMBL" id="RUT02048.1"/>
    </source>
</evidence>